<comment type="subcellular location">
    <subcellularLocation>
        <location evidence="1">Cell membrane</location>
        <topology evidence="1">Multi-pass membrane protein</topology>
    </subcellularLocation>
</comment>
<feature type="non-terminal residue" evidence="5">
    <location>
        <position position="116"/>
    </location>
</feature>
<evidence type="ECO:0000256" key="1">
    <source>
        <dbReference type="ARBA" id="ARBA00004651"/>
    </source>
</evidence>
<reference evidence="5" key="1">
    <citation type="journal article" date="2014" name="Front. Microbiol.">
        <title>High frequency of phylogenetically diverse reductive dehalogenase-homologous genes in deep subseafloor sedimentary metagenomes.</title>
        <authorList>
            <person name="Kawai M."/>
            <person name="Futagami T."/>
            <person name="Toyoda A."/>
            <person name="Takaki Y."/>
            <person name="Nishi S."/>
            <person name="Hori S."/>
            <person name="Arai W."/>
            <person name="Tsubouchi T."/>
            <person name="Morono Y."/>
            <person name="Uchiyama I."/>
            <person name="Ito T."/>
            <person name="Fujiyama A."/>
            <person name="Inagaki F."/>
            <person name="Takami H."/>
        </authorList>
    </citation>
    <scope>NUCLEOTIDE SEQUENCE</scope>
    <source>
        <strain evidence="5">Expedition CK06-06</strain>
    </source>
</reference>
<gene>
    <name evidence="5" type="ORF">S12H4_41191</name>
</gene>
<keyword evidence="3" id="KW-1003">Cell membrane</keyword>
<evidence type="ECO:0000313" key="5">
    <source>
        <dbReference type="EMBL" id="GAI99205.1"/>
    </source>
</evidence>
<protein>
    <recommendedName>
        <fullName evidence="6">ABC transmembrane type-1 domain-containing protein</fullName>
    </recommendedName>
</protein>
<keyword evidence="4" id="KW-0812">Transmembrane</keyword>
<evidence type="ECO:0000256" key="4">
    <source>
        <dbReference type="SAM" id="Phobius"/>
    </source>
</evidence>
<evidence type="ECO:0000256" key="2">
    <source>
        <dbReference type="ARBA" id="ARBA00022448"/>
    </source>
</evidence>
<keyword evidence="2" id="KW-0813">Transport</keyword>
<organism evidence="5">
    <name type="scientific">marine sediment metagenome</name>
    <dbReference type="NCBI Taxonomy" id="412755"/>
    <lineage>
        <taxon>unclassified sequences</taxon>
        <taxon>metagenomes</taxon>
        <taxon>ecological metagenomes</taxon>
    </lineage>
</organism>
<dbReference type="AlphaFoldDB" id="X1UH58"/>
<dbReference type="EMBL" id="BARW01025072">
    <property type="protein sequence ID" value="GAI99205.1"/>
    <property type="molecule type" value="Genomic_DNA"/>
</dbReference>
<sequence length="116" mass="12886">MAPETRERIRKLYGIDKPIWINSAQFEETGDFSDLFDSQFFHYVKNLLQGNLGESFRQKKPVSELIGNRIGPTVLLIFAGEITGIIFGTILGILAAWKRGTAIDTSALIVSLAAWA</sequence>
<keyword evidence="4" id="KW-1133">Transmembrane helix</keyword>
<proteinExistence type="predicted"/>
<dbReference type="GO" id="GO:0005886">
    <property type="term" value="C:plasma membrane"/>
    <property type="evidence" value="ECO:0007669"/>
    <property type="project" value="UniProtKB-SubCell"/>
</dbReference>
<accession>X1UH58</accession>
<comment type="caution">
    <text evidence="5">The sequence shown here is derived from an EMBL/GenBank/DDBJ whole genome shotgun (WGS) entry which is preliminary data.</text>
</comment>
<keyword evidence="4" id="KW-0472">Membrane</keyword>
<dbReference type="PANTHER" id="PTHR43163">
    <property type="entry name" value="DIPEPTIDE TRANSPORT SYSTEM PERMEASE PROTEIN DPPB-RELATED"/>
    <property type="match status" value="1"/>
</dbReference>
<feature type="transmembrane region" description="Helical" evidence="4">
    <location>
        <begin position="74"/>
        <end position="97"/>
    </location>
</feature>
<dbReference type="PANTHER" id="PTHR43163:SF5">
    <property type="entry name" value="GLUTATHIONE TRANSPORT SYSTEM PERMEASE PROTEIN GSIC"/>
    <property type="match status" value="1"/>
</dbReference>
<evidence type="ECO:0000256" key="3">
    <source>
        <dbReference type="ARBA" id="ARBA00022475"/>
    </source>
</evidence>
<evidence type="ECO:0008006" key="6">
    <source>
        <dbReference type="Google" id="ProtNLM"/>
    </source>
</evidence>
<name>X1UH58_9ZZZZ</name>